<evidence type="ECO:0000313" key="2">
    <source>
        <dbReference type="EMBL" id="MDR7274271.1"/>
    </source>
</evidence>
<keyword evidence="3" id="KW-1185">Reference proteome</keyword>
<name>A0AAE4C781_9ACTN</name>
<proteinExistence type="predicted"/>
<reference evidence="2" key="1">
    <citation type="submission" date="2023-07" db="EMBL/GenBank/DDBJ databases">
        <title>Sequencing the genomes of 1000 actinobacteria strains.</title>
        <authorList>
            <person name="Klenk H.-P."/>
        </authorList>
    </citation>
    <scope>NUCLEOTIDE SEQUENCE</scope>
    <source>
        <strain evidence="2">DSM 44707</strain>
    </source>
</reference>
<sequence>MSETPVTLDDVARLLLGARPYALYEEADRFDARRRALADLGADFDIAMRRVDEAWERPPELGPLSQSGARPALIAATLRELRSADYGDSLRRAGDALLNGQQQVRELLLARDAAPADQRAGFDHKGLLTLHSVNSAFVTAGTDLPEPPAVTATGEPLSTRQLPEPPRLTPPTGVTLAGVSLSAAAVQTADEPDPLAGPGNSGGGGGGGGGGSGAPMGAMPMPMNNAGMGGMGGMPGAMGGAGMAGGAGMTGTAAARTRKEGKGPTGEVEAWLETQEREGWDIPGRGKVKF</sequence>
<evidence type="ECO:0000256" key="1">
    <source>
        <dbReference type="SAM" id="MobiDB-lite"/>
    </source>
</evidence>
<dbReference type="Proteomes" id="UP001183643">
    <property type="component" value="Unassembled WGS sequence"/>
</dbReference>
<dbReference type="EMBL" id="JAVDYB010000001">
    <property type="protein sequence ID" value="MDR7274271.1"/>
    <property type="molecule type" value="Genomic_DNA"/>
</dbReference>
<feature type="region of interest" description="Disordered" evidence="1">
    <location>
        <begin position="190"/>
        <end position="216"/>
    </location>
</feature>
<dbReference type="RefSeq" id="WP_310363739.1">
    <property type="nucleotide sequence ID" value="NZ_JAVDYB010000001.1"/>
</dbReference>
<accession>A0AAE4C781</accession>
<feature type="region of interest" description="Disordered" evidence="1">
    <location>
        <begin position="143"/>
        <end position="174"/>
    </location>
</feature>
<comment type="caution">
    <text evidence="2">The sequence shown here is derived from an EMBL/GenBank/DDBJ whole genome shotgun (WGS) entry which is preliminary data.</text>
</comment>
<organism evidence="2 3">
    <name type="scientific">Catenuloplanes atrovinosus</name>
    <dbReference type="NCBI Taxonomy" id="137266"/>
    <lineage>
        <taxon>Bacteria</taxon>
        <taxon>Bacillati</taxon>
        <taxon>Actinomycetota</taxon>
        <taxon>Actinomycetes</taxon>
        <taxon>Micromonosporales</taxon>
        <taxon>Micromonosporaceae</taxon>
        <taxon>Catenuloplanes</taxon>
    </lineage>
</organism>
<evidence type="ECO:0000313" key="3">
    <source>
        <dbReference type="Proteomes" id="UP001183643"/>
    </source>
</evidence>
<feature type="compositionally biased region" description="Gly residues" evidence="1">
    <location>
        <begin position="199"/>
        <end position="214"/>
    </location>
</feature>
<gene>
    <name evidence="2" type="ORF">J2S41_001049</name>
</gene>
<feature type="region of interest" description="Disordered" evidence="1">
    <location>
        <begin position="247"/>
        <end position="290"/>
    </location>
</feature>
<dbReference type="AlphaFoldDB" id="A0AAE4C781"/>
<protein>
    <submittedName>
        <fullName evidence="2">Uncharacterized protein</fullName>
    </submittedName>
</protein>